<gene>
    <name evidence="3" type="ORF">POM88_023438</name>
</gene>
<dbReference type="Pfam" id="PF12662">
    <property type="entry name" value="cEGF"/>
    <property type="match status" value="1"/>
</dbReference>
<dbReference type="Proteomes" id="UP001237642">
    <property type="component" value="Unassembled WGS sequence"/>
</dbReference>
<dbReference type="Gene3D" id="2.10.25.10">
    <property type="entry name" value="Laminin"/>
    <property type="match status" value="1"/>
</dbReference>
<dbReference type="InterPro" id="IPR026823">
    <property type="entry name" value="cEGF"/>
</dbReference>
<keyword evidence="1" id="KW-0245">EGF-like domain</keyword>
<evidence type="ECO:0000313" key="4">
    <source>
        <dbReference type="Proteomes" id="UP001237642"/>
    </source>
</evidence>
<sequence length="104" mass="11263">MIFECCGTLVHLISPFAASGPGRCKVNNGGCWHDTRDGHTFSACSDKGDGKCACPAGFKGDIVKSCVDVDECKDKKACQCPEYSCKNTWGSMIPAYKYDLIKKI</sequence>
<feature type="domain" description="Complement Clr-like EGF" evidence="2">
    <location>
        <begin position="51"/>
        <end position="71"/>
    </location>
</feature>
<evidence type="ECO:0000256" key="1">
    <source>
        <dbReference type="ARBA" id="ARBA00022536"/>
    </source>
</evidence>
<keyword evidence="4" id="KW-1185">Reference proteome</keyword>
<comment type="caution">
    <text evidence="3">The sequence shown here is derived from an EMBL/GenBank/DDBJ whole genome shotgun (WGS) entry which is preliminary data.</text>
</comment>
<reference evidence="3" key="2">
    <citation type="submission" date="2023-05" db="EMBL/GenBank/DDBJ databases">
        <authorList>
            <person name="Schelkunov M.I."/>
        </authorList>
    </citation>
    <scope>NUCLEOTIDE SEQUENCE</scope>
    <source>
        <strain evidence="3">Hsosn_3</strain>
        <tissue evidence="3">Leaf</tissue>
    </source>
</reference>
<name>A0AAD8IIA3_9APIA</name>
<dbReference type="EMBL" id="JAUIZM010000005">
    <property type="protein sequence ID" value="KAK1385703.1"/>
    <property type="molecule type" value="Genomic_DNA"/>
</dbReference>
<reference evidence="3" key="1">
    <citation type="submission" date="2023-02" db="EMBL/GenBank/DDBJ databases">
        <title>Genome of toxic invasive species Heracleum sosnowskyi carries increased number of genes despite the absence of recent whole-genome duplications.</title>
        <authorList>
            <person name="Schelkunov M."/>
            <person name="Shtratnikova V."/>
            <person name="Makarenko M."/>
            <person name="Klepikova A."/>
            <person name="Omelchenko D."/>
            <person name="Novikova G."/>
            <person name="Obukhova E."/>
            <person name="Bogdanov V."/>
            <person name="Penin A."/>
            <person name="Logacheva M."/>
        </authorList>
    </citation>
    <scope>NUCLEOTIDE SEQUENCE</scope>
    <source>
        <strain evidence="3">Hsosn_3</strain>
        <tissue evidence="3">Leaf</tissue>
    </source>
</reference>
<proteinExistence type="predicted"/>
<evidence type="ECO:0000259" key="2">
    <source>
        <dbReference type="Pfam" id="PF12662"/>
    </source>
</evidence>
<dbReference type="AlphaFoldDB" id="A0AAD8IIA3"/>
<accession>A0AAD8IIA3</accession>
<organism evidence="3 4">
    <name type="scientific">Heracleum sosnowskyi</name>
    <dbReference type="NCBI Taxonomy" id="360622"/>
    <lineage>
        <taxon>Eukaryota</taxon>
        <taxon>Viridiplantae</taxon>
        <taxon>Streptophyta</taxon>
        <taxon>Embryophyta</taxon>
        <taxon>Tracheophyta</taxon>
        <taxon>Spermatophyta</taxon>
        <taxon>Magnoliopsida</taxon>
        <taxon>eudicotyledons</taxon>
        <taxon>Gunneridae</taxon>
        <taxon>Pentapetalae</taxon>
        <taxon>asterids</taxon>
        <taxon>campanulids</taxon>
        <taxon>Apiales</taxon>
        <taxon>Apiaceae</taxon>
        <taxon>Apioideae</taxon>
        <taxon>apioid superclade</taxon>
        <taxon>Tordylieae</taxon>
        <taxon>Tordyliinae</taxon>
        <taxon>Heracleum</taxon>
    </lineage>
</organism>
<protein>
    <recommendedName>
        <fullName evidence="2">Complement Clr-like EGF domain-containing protein</fullName>
    </recommendedName>
</protein>
<evidence type="ECO:0000313" key="3">
    <source>
        <dbReference type="EMBL" id="KAK1385703.1"/>
    </source>
</evidence>